<feature type="domain" description="NAD-glutamate dehydrogenase ACT3" evidence="6">
    <location>
        <begin position="582"/>
        <end position="651"/>
    </location>
</feature>
<dbReference type="Proteomes" id="UP000198546">
    <property type="component" value="Chromosome i"/>
</dbReference>
<feature type="region of interest" description="Disordered" evidence="1">
    <location>
        <begin position="1"/>
        <end position="27"/>
    </location>
</feature>
<dbReference type="InterPro" id="IPR036291">
    <property type="entry name" value="NAD(P)-bd_dom_sf"/>
</dbReference>
<evidence type="ECO:0000259" key="3">
    <source>
        <dbReference type="Pfam" id="PF21074"/>
    </source>
</evidence>
<dbReference type="PIRSF" id="PIRSF036761">
    <property type="entry name" value="GDH_Mll4104"/>
    <property type="match status" value="1"/>
</dbReference>
<dbReference type="STRING" id="675864.SAMN04489747_2605"/>
<accession>A0A1G7AIP1</accession>
<dbReference type="InterPro" id="IPR049062">
    <property type="entry name" value="NAD_Glu_DH_ACT2"/>
</dbReference>
<dbReference type="InterPro" id="IPR024727">
    <property type="entry name" value="NAD_Glu_DH_N_ACT1"/>
</dbReference>
<feature type="domain" description="NAD-specific glutamate dehydrogenase C-terminal" evidence="3">
    <location>
        <begin position="1300"/>
        <end position="1638"/>
    </location>
</feature>
<feature type="domain" description="NAD-glutamate dehydrogenase ACT2" evidence="5">
    <location>
        <begin position="429"/>
        <end position="519"/>
    </location>
</feature>
<dbReference type="GO" id="GO:0004069">
    <property type="term" value="F:L-aspartate:2-oxoglutarate aminotransferase activity"/>
    <property type="evidence" value="ECO:0007669"/>
    <property type="project" value="InterPro"/>
</dbReference>
<name>A0A1G7AIP1_9ACTN</name>
<dbReference type="InterPro" id="IPR049056">
    <property type="entry name" value="NAD_Glu_DH_HM3"/>
</dbReference>
<dbReference type="EMBL" id="LT629688">
    <property type="protein sequence ID" value="SDE13746.1"/>
    <property type="molecule type" value="Genomic_DNA"/>
</dbReference>
<dbReference type="Gene3D" id="3.40.50.720">
    <property type="entry name" value="NAD(P)-binding Rossmann-like Domain"/>
    <property type="match status" value="1"/>
</dbReference>
<proteinExistence type="predicted"/>
<evidence type="ECO:0000259" key="4">
    <source>
        <dbReference type="Pfam" id="PF21075"/>
    </source>
</evidence>
<gene>
    <name evidence="7" type="ORF">SAMN04489747_2605</name>
</gene>
<dbReference type="Pfam" id="PF21079">
    <property type="entry name" value="GDH_HM2"/>
    <property type="match status" value="1"/>
</dbReference>
<evidence type="ECO:0000259" key="6">
    <source>
        <dbReference type="Pfam" id="PF21077"/>
    </source>
</evidence>
<dbReference type="Pfam" id="PF21077">
    <property type="entry name" value="GDH_ACT3"/>
    <property type="match status" value="1"/>
</dbReference>
<dbReference type="InterPro" id="IPR049064">
    <property type="entry name" value="NAD_Glu_DH_ACT3"/>
</dbReference>
<dbReference type="SUPFAM" id="SSF51735">
    <property type="entry name" value="NAD(P)-binding Rossmann-fold domains"/>
    <property type="match status" value="1"/>
</dbReference>
<dbReference type="InterPro" id="IPR049058">
    <property type="entry name" value="NAD_Glu_DH_HM2"/>
</dbReference>
<dbReference type="PANTHER" id="PTHR43403">
    <property type="entry name" value="NAD-SPECIFIC GLUTAMATE DEHYDROGENASE"/>
    <property type="match status" value="1"/>
</dbReference>
<dbReference type="InterPro" id="IPR046346">
    <property type="entry name" value="Aminoacid_DH-like_N_sf"/>
</dbReference>
<dbReference type="GO" id="GO:0006538">
    <property type="term" value="P:L-glutamate catabolic process"/>
    <property type="evidence" value="ECO:0007669"/>
    <property type="project" value="InterPro"/>
</dbReference>
<evidence type="ECO:0000313" key="7">
    <source>
        <dbReference type="EMBL" id="SDE13746.1"/>
    </source>
</evidence>
<dbReference type="Pfam" id="PF05088">
    <property type="entry name" value="Bac_GDH_CD"/>
    <property type="match status" value="1"/>
</dbReference>
<dbReference type="PANTHER" id="PTHR43403:SF1">
    <property type="entry name" value="NAD-SPECIFIC GLUTAMATE DEHYDROGENASE"/>
    <property type="match status" value="1"/>
</dbReference>
<sequence length="1645" mass="181308">MSTETASTPAGPSATPADPDPTDLKQDRIAELARRGAELAGAMGQDQGRAEEFLQHYFRHVDADEVLLQRDPDDVFGLVVDHFRLASTRTGADPVVRAGTPTRADGGWAAPEGASVLQLVNLDRPFLVDSVTMEIARQGWVIRELFHPQFWVVRDDQGRLQSVLHARQAAEDTRSVAESWIHVEVVPAGSRPVREEDLQQLVEGLTQVLEDVRVVVEDFGAMRERVLAACEDLADREMPVTEEERTSAIDLLRWLAEGHFTFLGYRDYELVVGDAVRRYEPVPGTGLGILRDDTDVPGRFHANPPTAERPMLVVVTKDNLRSRVHRPAYLDYVGVRLFDATGRVVGERRFLGLFAHSAYTEPVTRVPVLASKAAEVLARTGYAADSHGGKSVMRVLSSYPRDEMFQTNVPELAPIVEEIARLRERRQVRVFARRDPYGRYLSCLVYFPRDRYTTEVRLRIESVLQRALGAESVEYQAQVSESVLARLHLVARMPAGRRLGAYDVPALERELTDATRSWNDLLRDQLAQHPDLPPVPELERIFPEGYKEDYEPRQGVLDLAALLALDDAPDEADADAPTRSMAQAIYVPDAEDDPADLRLKVFRTTPMPLSQVLPHLSAFGIDVLDERPYELRLPGGRRAYVLDFGLRVPGGVAALDERWRARDRDRFTDAFAAVHSGRMESDALNRLVLAAGLTWRQVSWLRAVARYLRQAGISFSQTYISTALVANVDLARLLVRLFEVRFAPRDEACTPPDESAVESVLDRIRAGLDDVASLDQDRILRAFLAVVMAMVRTNAFQPGRAALAFKLLPTRLPDLPAPRPAFEIFVCSPRVEGVHLRFGAVARGGLRWSDRPEDFRTEVLGLVKAQMVKNTVIVPVGAKGGFYCRQLPDPGDRQAWLAEGQACYRLFISSLLDVTDNIVVGEVVPPQRVVRHDPDDPYLVVAADKGTATFSDLANAISLERGFWLGDAFASGGSVGYDHKGMGITARGAWESVRRHFREMGVDCQREDVTVVGVGDMSGDVFGNGMLLSEHIRLVAAFDHRHVFLDPDPDAATSFAERRRLFGLPRSSWADYDPSLLSEGGGVFPRTAKSIPVHPRVRERLGLDEGVTALAPHDLLSAILRAPVDLLWNGGIGTYVKAAAETSAEVGDKANDAIRVDGAQLRARCVGEGGNLGLTQRGRIEYAAGGGRINTDFIDNSAGVDTSDHEVNIKILLAGEIAAGRLAPEEREPLLASMTDDVAALVLEHNYDQNLALANGLQQSTSMAPVHEAWMQQLTRVGLLDRTIENLPGTEEMTARIAAGRGLTSPELATLLSYTKIWLEEEILATDLPDDPFLADRLVQYFPQALREGHRQGMSEHRLHREIITTVAVNRFVNSAGITAVHRLGEDTQATAQDVMRAQLAARSIVSAGRHEVRLRQLDHVVDAGLQTRLRLELRTVVERSTRWVLSNRRSPIDIQAVIEQFADGVGRISQAMPQLLTGREGARFADRLSELDALGIGDELATTIAGLPFLQGALSVVQAAQQAGQDPVVVARVHHQLSELLGLDRLQQRVAALPRTDPWDALARNALRDELGVVHTQLTSEVLRHLPDEGGGDEVAVALERWGAETPGLEPTTRSLAEICAEEPTLARMSVGLRMVRTLLAALG</sequence>
<feature type="domain" description="NAD-glutamate dehydrogenase catalytic" evidence="2">
    <location>
        <begin position="764"/>
        <end position="1254"/>
    </location>
</feature>
<dbReference type="InterPro" id="IPR048381">
    <property type="entry name" value="GDH_C"/>
</dbReference>
<dbReference type="Pfam" id="PF21075">
    <property type="entry name" value="GDH_ACT1"/>
    <property type="match status" value="1"/>
</dbReference>
<dbReference type="RefSeq" id="WP_231946300.1">
    <property type="nucleotide sequence ID" value="NZ_LT629688.1"/>
</dbReference>
<organism evidence="7 8">
    <name type="scientific">Auraticoccus monumenti</name>
    <dbReference type="NCBI Taxonomy" id="675864"/>
    <lineage>
        <taxon>Bacteria</taxon>
        <taxon>Bacillati</taxon>
        <taxon>Actinomycetota</taxon>
        <taxon>Actinomycetes</taxon>
        <taxon>Propionibacteriales</taxon>
        <taxon>Propionibacteriaceae</taxon>
        <taxon>Auraticoccus</taxon>
    </lineage>
</organism>
<dbReference type="Pfam" id="PF21074">
    <property type="entry name" value="GDH_C"/>
    <property type="match status" value="1"/>
</dbReference>
<dbReference type="Pfam" id="PF21078">
    <property type="entry name" value="GDH_HM3"/>
    <property type="match status" value="1"/>
</dbReference>
<protein>
    <submittedName>
        <fullName evidence="7">Glutamate dehydrogenase (NAD)</fullName>
    </submittedName>
</protein>
<evidence type="ECO:0000259" key="2">
    <source>
        <dbReference type="Pfam" id="PF05088"/>
    </source>
</evidence>
<dbReference type="InterPro" id="IPR007780">
    <property type="entry name" value="NAD_Glu_DH_bac"/>
</dbReference>
<reference evidence="7 8" key="1">
    <citation type="submission" date="2016-10" db="EMBL/GenBank/DDBJ databases">
        <authorList>
            <person name="de Groot N.N."/>
        </authorList>
    </citation>
    <scope>NUCLEOTIDE SEQUENCE [LARGE SCALE GENOMIC DNA]</scope>
    <source>
        <strain evidence="7 8">MON 2.2</strain>
    </source>
</reference>
<evidence type="ECO:0000313" key="8">
    <source>
        <dbReference type="Proteomes" id="UP000198546"/>
    </source>
</evidence>
<feature type="compositionally biased region" description="Low complexity" evidence="1">
    <location>
        <begin position="1"/>
        <end position="17"/>
    </location>
</feature>
<dbReference type="Pfam" id="PF21073">
    <property type="entry name" value="GDH_HM1"/>
    <property type="match status" value="1"/>
</dbReference>
<dbReference type="SUPFAM" id="SSF53223">
    <property type="entry name" value="Aminoacid dehydrogenase-like, N-terminal domain"/>
    <property type="match status" value="1"/>
</dbReference>
<dbReference type="Pfam" id="PF21076">
    <property type="entry name" value="GDH_ACT2"/>
    <property type="match status" value="1"/>
</dbReference>
<evidence type="ECO:0000256" key="1">
    <source>
        <dbReference type="SAM" id="MobiDB-lite"/>
    </source>
</evidence>
<dbReference type="InterPro" id="IPR049059">
    <property type="entry name" value="NAD_Glu_DH_HM1"/>
</dbReference>
<dbReference type="GO" id="GO:0004352">
    <property type="term" value="F:glutamate dehydrogenase (NAD+) activity"/>
    <property type="evidence" value="ECO:0007669"/>
    <property type="project" value="InterPro"/>
</dbReference>
<dbReference type="InterPro" id="IPR028971">
    <property type="entry name" value="NAD-GDH_cat"/>
</dbReference>
<feature type="domain" description="NAD-glutamate dehydrogenase N-terminal ACT1" evidence="4">
    <location>
        <begin position="53"/>
        <end position="190"/>
    </location>
</feature>
<keyword evidence="8" id="KW-1185">Reference proteome</keyword>
<evidence type="ECO:0000259" key="5">
    <source>
        <dbReference type="Pfam" id="PF21076"/>
    </source>
</evidence>